<dbReference type="Proteomes" id="UP000078387">
    <property type="component" value="Unassembled WGS sequence"/>
</dbReference>
<dbReference type="VEuPathDB" id="AmoebaDB:EHI7A_047740"/>
<dbReference type="VEuPathDB" id="AmoebaDB:EHI5A_039610"/>
<gene>
    <name evidence="1" type="ORF">CL6EHI_005080</name>
</gene>
<dbReference type="OMA" id="EFFINEP"/>
<dbReference type="EMBL" id="BDEQ01000001">
    <property type="protein sequence ID" value="GAT94578.1"/>
    <property type="molecule type" value="Genomic_DNA"/>
</dbReference>
<evidence type="ECO:0000313" key="2">
    <source>
        <dbReference type="Proteomes" id="UP000078387"/>
    </source>
</evidence>
<organism evidence="1 2">
    <name type="scientific">Entamoeba histolytica</name>
    <dbReference type="NCBI Taxonomy" id="5759"/>
    <lineage>
        <taxon>Eukaryota</taxon>
        <taxon>Amoebozoa</taxon>
        <taxon>Evosea</taxon>
        <taxon>Archamoebae</taxon>
        <taxon>Mastigamoebida</taxon>
        <taxon>Entamoebidae</taxon>
        <taxon>Entamoeba</taxon>
    </lineage>
</organism>
<evidence type="ECO:0000313" key="1">
    <source>
        <dbReference type="EMBL" id="GAT94578.1"/>
    </source>
</evidence>
<dbReference type="VEuPathDB" id="AmoebaDB:KM1_094170"/>
<reference evidence="1 2" key="1">
    <citation type="submission" date="2016-05" db="EMBL/GenBank/DDBJ databases">
        <title>First whole genome sequencing of Entamoeba histolytica HM1:IMSS-clone-6.</title>
        <authorList>
            <person name="Mukherjee Avik.K."/>
            <person name="Izumyama S."/>
            <person name="Nakada-Tsukui K."/>
            <person name="Nozaki T."/>
        </authorList>
    </citation>
    <scope>NUCLEOTIDE SEQUENCE [LARGE SCALE GENOMIC DNA]</scope>
    <source>
        <strain evidence="1 2">HM1:IMSS clone 6</strain>
    </source>
</reference>
<comment type="caution">
    <text evidence="1">The sequence shown here is derived from an EMBL/GenBank/DDBJ whole genome shotgun (WGS) entry which is preliminary data.</text>
</comment>
<name>A0A5K1UK30_ENTHI</name>
<sequence>MSRFPQNNNPPFNPNGKIQNINFIPVTNGQRVPHIVTGVPQGSSVSYPSNFPMVVSTGIAPMATPNLGQGHIPTTSQLRTVNIQPISLGNNFAIPIQANLHVPTNVKRAQQIGALHLSQINQQAQVIQQMNARPQFTVAQGLDITRQNIVSQQQNIGLRGHGGIAIRPVPQPMSRGQVMQARGMTPSIVGNPQFGMARTPIMRTNYARPIPTGIRLSQQASVRAMGVQQPTIKIEQPQMFGKIISKQQQPIESRAPPIINEEKKPQIPSSVQNKFIHQKIIKQGPIEDLPPSPLPTQSPSIIPQHIQQPITAKPSLMETTPSPHIRVVEPIKQINVNIPTVNQVAPTPRPMSTTQHSVVSTPIPVPGIDLRLENFQQNFIKEVQSKTTNSVSIVPRKKSENHSEELNQQKREIFKEEVEKSIDTTSIPTIPNSYPKFDEFFTQLHLYCLKNPFFYYEIDNEYLYVKTRLNDEIENLQYGFEFFINEASHQTFPTTKKLNGEPIDLMDYGKDGNLPQTVNELMNGLFKVMREELMS</sequence>
<dbReference type="VEuPathDB" id="AmoebaDB:EHI_005080"/>
<accession>A0A5K1UK30</accession>
<dbReference type="AlphaFoldDB" id="A0A5K1UK30"/>
<dbReference type="VEuPathDB" id="AmoebaDB:EHI8A_046850"/>
<proteinExistence type="predicted"/>
<protein>
    <submittedName>
        <fullName evidence="1">Uncharacterized protein</fullName>
    </submittedName>
</protein>